<name>A0A212FM99_DANPL</name>
<protein>
    <submittedName>
        <fullName evidence="2">Uncharacterized protein</fullName>
    </submittedName>
</protein>
<dbReference type="KEGG" id="dpl:KGM_212726"/>
<reference evidence="2 3" key="1">
    <citation type="journal article" date="2011" name="Cell">
        <title>The monarch butterfly genome yields insights into long-distance migration.</title>
        <authorList>
            <person name="Zhan S."/>
            <person name="Merlin C."/>
            <person name="Boore J.L."/>
            <person name="Reppert S.M."/>
        </authorList>
    </citation>
    <scope>NUCLEOTIDE SEQUENCE [LARGE SCALE GENOMIC DNA]</scope>
    <source>
        <strain evidence="2">F-2</strain>
    </source>
</reference>
<evidence type="ECO:0000256" key="1">
    <source>
        <dbReference type="SAM" id="MobiDB-lite"/>
    </source>
</evidence>
<accession>A0A212FM99</accession>
<evidence type="ECO:0000313" key="2">
    <source>
        <dbReference type="EMBL" id="OWR54820.1"/>
    </source>
</evidence>
<proteinExistence type="predicted"/>
<organism evidence="2 3">
    <name type="scientific">Danaus plexippus plexippus</name>
    <dbReference type="NCBI Taxonomy" id="278856"/>
    <lineage>
        <taxon>Eukaryota</taxon>
        <taxon>Metazoa</taxon>
        <taxon>Ecdysozoa</taxon>
        <taxon>Arthropoda</taxon>
        <taxon>Hexapoda</taxon>
        <taxon>Insecta</taxon>
        <taxon>Pterygota</taxon>
        <taxon>Neoptera</taxon>
        <taxon>Endopterygota</taxon>
        <taxon>Lepidoptera</taxon>
        <taxon>Glossata</taxon>
        <taxon>Ditrysia</taxon>
        <taxon>Papilionoidea</taxon>
        <taxon>Nymphalidae</taxon>
        <taxon>Danainae</taxon>
        <taxon>Danaini</taxon>
        <taxon>Danaina</taxon>
        <taxon>Danaus</taxon>
        <taxon>Danaus</taxon>
    </lineage>
</organism>
<feature type="region of interest" description="Disordered" evidence="1">
    <location>
        <begin position="1"/>
        <end position="33"/>
    </location>
</feature>
<comment type="caution">
    <text evidence="2">The sequence shown here is derived from an EMBL/GenBank/DDBJ whole genome shotgun (WGS) entry which is preliminary data.</text>
</comment>
<evidence type="ECO:0000313" key="3">
    <source>
        <dbReference type="Proteomes" id="UP000007151"/>
    </source>
</evidence>
<dbReference type="EMBL" id="AGBW02007655">
    <property type="protein sequence ID" value="OWR54820.1"/>
    <property type="molecule type" value="Genomic_DNA"/>
</dbReference>
<dbReference type="AlphaFoldDB" id="A0A212FM99"/>
<keyword evidence="3" id="KW-1185">Reference proteome</keyword>
<dbReference type="InParanoid" id="A0A212FM99"/>
<dbReference type="Proteomes" id="UP000007151">
    <property type="component" value="Unassembled WGS sequence"/>
</dbReference>
<gene>
    <name evidence="2" type="ORF">KGM_212726</name>
</gene>
<sequence length="96" mass="10170">MSAYVEGVTTDSNKMTKENGIVTRPPTSSDGVLVSGLGPLVMSPPHTHTHTHVLHTHTLTHKVVEGGVPLAVSAQYLSTAIVKPVVVVSSHEPRRT</sequence>